<accession>X0VRA2</accession>
<feature type="non-terminal residue" evidence="1">
    <location>
        <position position="1"/>
    </location>
</feature>
<comment type="caution">
    <text evidence="1">The sequence shown here is derived from an EMBL/GenBank/DDBJ whole genome shotgun (WGS) entry which is preliminary data.</text>
</comment>
<dbReference type="EMBL" id="BARS01027975">
    <property type="protein sequence ID" value="GAG03076.1"/>
    <property type="molecule type" value="Genomic_DNA"/>
</dbReference>
<feature type="non-terminal residue" evidence="1">
    <location>
        <position position="264"/>
    </location>
</feature>
<dbReference type="AlphaFoldDB" id="X0VRA2"/>
<sequence length="264" mass="28469">NWAYLHSTNESAHAASDIDVELLSGASYDNVQDYMNFFGDRTLLSGGTISAHGDADGSVAIAAFTAWCKEVNLDTAVGRFFNYAGKAKQTLTDLSVNLIYSDYGDGTPQIVVATSPVTYGFQQDHILIGVVFRQGNAVHILQSDFLGIQGINRVLLHQIEHHGAHRGSGLVTSDGGSLALSITAGIIYAGLTRVITTVDGSTWSYWYYDESLGTPAWVEDTGVTTIQEYYDGAAGGKVALTKYGVHWVYVDYEGSHLHIVYGKG</sequence>
<reference evidence="1" key="1">
    <citation type="journal article" date="2014" name="Front. Microbiol.">
        <title>High frequency of phylogenetically diverse reductive dehalogenase-homologous genes in deep subseafloor sedimentary metagenomes.</title>
        <authorList>
            <person name="Kawai M."/>
            <person name="Futagami T."/>
            <person name="Toyoda A."/>
            <person name="Takaki Y."/>
            <person name="Nishi S."/>
            <person name="Hori S."/>
            <person name="Arai W."/>
            <person name="Tsubouchi T."/>
            <person name="Morono Y."/>
            <person name="Uchiyama I."/>
            <person name="Ito T."/>
            <person name="Fujiyama A."/>
            <person name="Inagaki F."/>
            <person name="Takami H."/>
        </authorList>
    </citation>
    <scope>NUCLEOTIDE SEQUENCE</scope>
    <source>
        <strain evidence="1">Expedition CK06-06</strain>
    </source>
</reference>
<proteinExistence type="predicted"/>
<gene>
    <name evidence="1" type="ORF">S01H1_43894</name>
</gene>
<protein>
    <submittedName>
        <fullName evidence="1">Uncharacterized protein</fullName>
    </submittedName>
</protein>
<name>X0VRA2_9ZZZZ</name>
<evidence type="ECO:0000313" key="1">
    <source>
        <dbReference type="EMBL" id="GAG03076.1"/>
    </source>
</evidence>
<organism evidence="1">
    <name type="scientific">marine sediment metagenome</name>
    <dbReference type="NCBI Taxonomy" id="412755"/>
    <lineage>
        <taxon>unclassified sequences</taxon>
        <taxon>metagenomes</taxon>
        <taxon>ecological metagenomes</taxon>
    </lineage>
</organism>